<accession>J0D7C8</accession>
<evidence type="ECO:0000259" key="5">
    <source>
        <dbReference type="PROSITE" id="PS50865"/>
    </source>
</evidence>
<organism evidence="6 7">
    <name type="scientific">Auricularia subglabra (strain TFB-10046 / SS5)</name>
    <name type="common">White-rot fungus</name>
    <name type="synonym">Auricularia delicata (strain TFB10046)</name>
    <dbReference type="NCBI Taxonomy" id="717982"/>
    <lineage>
        <taxon>Eukaryota</taxon>
        <taxon>Fungi</taxon>
        <taxon>Dikarya</taxon>
        <taxon>Basidiomycota</taxon>
        <taxon>Agaricomycotina</taxon>
        <taxon>Agaricomycetes</taxon>
        <taxon>Auriculariales</taxon>
        <taxon>Auriculariaceae</taxon>
        <taxon>Auricularia</taxon>
    </lineage>
</organism>
<dbReference type="Proteomes" id="UP000006514">
    <property type="component" value="Unassembled WGS sequence"/>
</dbReference>
<evidence type="ECO:0000256" key="1">
    <source>
        <dbReference type="ARBA" id="ARBA00022723"/>
    </source>
</evidence>
<evidence type="ECO:0000313" key="6">
    <source>
        <dbReference type="EMBL" id="EJD34929.1"/>
    </source>
</evidence>
<dbReference type="AlphaFoldDB" id="J0D7C8"/>
<dbReference type="SUPFAM" id="SSF144232">
    <property type="entry name" value="HIT/MYND zinc finger-like"/>
    <property type="match status" value="1"/>
</dbReference>
<gene>
    <name evidence="6" type="ORF">AURDEDRAFT_75733</name>
</gene>
<dbReference type="Gene3D" id="6.10.140.2220">
    <property type="match status" value="1"/>
</dbReference>
<dbReference type="EMBL" id="JH687913">
    <property type="protein sequence ID" value="EJD34929.1"/>
    <property type="molecule type" value="Genomic_DNA"/>
</dbReference>
<evidence type="ECO:0000313" key="7">
    <source>
        <dbReference type="Proteomes" id="UP000006514"/>
    </source>
</evidence>
<proteinExistence type="predicted"/>
<keyword evidence="1" id="KW-0479">Metal-binding</keyword>
<keyword evidence="7" id="KW-1185">Reference proteome</keyword>
<name>J0D7C8_AURST</name>
<feature type="domain" description="MYND-type" evidence="5">
    <location>
        <begin position="312"/>
        <end position="349"/>
    </location>
</feature>
<dbReference type="Pfam" id="PF01753">
    <property type="entry name" value="zf-MYND"/>
    <property type="match status" value="1"/>
</dbReference>
<keyword evidence="3" id="KW-0862">Zinc</keyword>
<dbReference type="KEGG" id="adl:AURDEDRAFT_75733"/>
<protein>
    <recommendedName>
        <fullName evidence="5">MYND-type domain-containing protein</fullName>
    </recommendedName>
</protein>
<dbReference type="OMA" id="WIWISIN"/>
<dbReference type="GO" id="GO:0008270">
    <property type="term" value="F:zinc ion binding"/>
    <property type="evidence" value="ECO:0007669"/>
    <property type="project" value="UniProtKB-KW"/>
</dbReference>
<evidence type="ECO:0000256" key="4">
    <source>
        <dbReference type="PROSITE-ProRule" id="PRU00134"/>
    </source>
</evidence>
<dbReference type="InParanoid" id="J0D7C8"/>
<reference evidence="7" key="1">
    <citation type="journal article" date="2012" name="Science">
        <title>The Paleozoic origin of enzymatic lignin decomposition reconstructed from 31 fungal genomes.</title>
        <authorList>
            <person name="Floudas D."/>
            <person name="Binder M."/>
            <person name="Riley R."/>
            <person name="Barry K."/>
            <person name="Blanchette R.A."/>
            <person name="Henrissat B."/>
            <person name="Martinez A.T."/>
            <person name="Otillar R."/>
            <person name="Spatafora J.W."/>
            <person name="Yadav J.S."/>
            <person name="Aerts A."/>
            <person name="Benoit I."/>
            <person name="Boyd A."/>
            <person name="Carlson A."/>
            <person name="Copeland A."/>
            <person name="Coutinho P.M."/>
            <person name="de Vries R.P."/>
            <person name="Ferreira P."/>
            <person name="Findley K."/>
            <person name="Foster B."/>
            <person name="Gaskell J."/>
            <person name="Glotzer D."/>
            <person name="Gorecki P."/>
            <person name="Heitman J."/>
            <person name="Hesse C."/>
            <person name="Hori C."/>
            <person name="Igarashi K."/>
            <person name="Jurgens J.A."/>
            <person name="Kallen N."/>
            <person name="Kersten P."/>
            <person name="Kohler A."/>
            <person name="Kuees U."/>
            <person name="Kumar T.K.A."/>
            <person name="Kuo A."/>
            <person name="LaButti K."/>
            <person name="Larrondo L.F."/>
            <person name="Lindquist E."/>
            <person name="Ling A."/>
            <person name="Lombard V."/>
            <person name="Lucas S."/>
            <person name="Lundell T."/>
            <person name="Martin R."/>
            <person name="McLaughlin D.J."/>
            <person name="Morgenstern I."/>
            <person name="Morin E."/>
            <person name="Murat C."/>
            <person name="Nagy L.G."/>
            <person name="Nolan M."/>
            <person name="Ohm R.A."/>
            <person name="Patyshakuliyeva A."/>
            <person name="Rokas A."/>
            <person name="Ruiz-Duenas F.J."/>
            <person name="Sabat G."/>
            <person name="Salamov A."/>
            <person name="Samejima M."/>
            <person name="Schmutz J."/>
            <person name="Slot J.C."/>
            <person name="St John F."/>
            <person name="Stenlid J."/>
            <person name="Sun H."/>
            <person name="Sun S."/>
            <person name="Syed K."/>
            <person name="Tsang A."/>
            <person name="Wiebenga A."/>
            <person name="Young D."/>
            <person name="Pisabarro A."/>
            <person name="Eastwood D.C."/>
            <person name="Martin F."/>
            <person name="Cullen D."/>
            <person name="Grigoriev I.V."/>
            <person name="Hibbett D.S."/>
        </authorList>
    </citation>
    <scope>NUCLEOTIDE SEQUENCE [LARGE SCALE GENOMIC DNA]</scope>
    <source>
        <strain evidence="7">TFB10046</strain>
    </source>
</reference>
<dbReference type="PROSITE" id="PS50865">
    <property type="entry name" value="ZF_MYND_2"/>
    <property type="match status" value="1"/>
</dbReference>
<dbReference type="OrthoDB" id="432970at2759"/>
<sequence length="352" mass="40927">MAVGHIDSEWLPYEATRPALIRDIFFHLREYDIPQVKSIREAIVRIEREKDPGDAVFYQWYRRAATRGSDGERLIAWKKNSEFTSEQLFFRSLDTGRLLSMALASFRMQFYAYPNLWAHWSKCGTDDDIVKGIEGYLNWKLIKHMHTILVLRNFHDMYAGDIPLVFVDWTEDELERVLDYFVALSAPKKERDDRHQSLLLTIRGHTGTPCMYQADLLTRALFSDPAVEYLPPFIVFQPTKATRKSRVLFRAPDCAPPLSLLQTLPQSCIGSGCTSAAHPDCGMYVWDRLHVLHPNSHLVRSHNHFRGIFCNHWPCLQDEGLVQCSRCKDVRYCSTRHQAADWNLHKRVCEAR</sequence>
<dbReference type="InterPro" id="IPR002893">
    <property type="entry name" value="Znf_MYND"/>
</dbReference>
<keyword evidence="2 4" id="KW-0863">Zinc-finger</keyword>
<evidence type="ECO:0000256" key="2">
    <source>
        <dbReference type="ARBA" id="ARBA00022771"/>
    </source>
</evidence>
<evidence type="ECO:0000256" key="3">
    <source>
        <dbReference type="ARBA" id="ARBA00022833"/>
    </source>
</evidence>
<dbReference type="eggNOG" id="ENOG502SN5J">
    <property type="taxonomic scope" value="Eukaryota"/>
</dbReference>